<dbReference type="Proteomes" id="UP000747110">
    <property type="component" value="Unassembled WGS sequence"/>
</dbReference>
<sequence length="117" mass="12360">MPVFGNVVRLTTTAAASETGNVNDNGSGVSTTVNRVYGSGESTYYYQLSRFARDVRRVKDASKDGDEGALLMASIILSDDAADSIASMHLVDEVYLAAGLTPRLPSARAAKMQPASQ</sequence>
<evidence type="ECO:0000313" key="1">
    <source>
        <dbReference type="EMBL" id="GIL80891.1"/>
    </source>
</evidence>
<accession>A0A8J4FM76</accession>
<evidence type="ECO:0000313" key="2">
    <source>
        <dbReference type="Proteomes" id="UP000747110"/>
    </source>
</evidence>
<reference evidence="1" key="1">
    <citation type="journal article" date="2021" name="Proc. Natl. Acad. Sci. U.S.A.">
        <title>Three genomes in the algal genus Volvox reveal the fate of a haploid sex-determining region after a transition to homothallism.</title>
        <authorList>
            <person name="Yamamoto K."/>
            <person name="Hamaji T."/>
            <person name="Kawai-Toyooka H."/>
            <person name="Matsuzaki R."/>
            <person name="Takahashi F."/>
            <person name="Nishimura Y."/>
            <person name="Kawachi M."/>
            <person name="Noguchi H."/>
            <person name="Minakuchi Y."/>
            <person name="Umen J.G."/>
            <person name="Toyoda A."/>
            <person name="Nozaki H."/>
        </authorList>
    </citation>
    <scope>NUCLEOTIDE SEQUENCE</scope>
    <source>
        <strain evidence="1">NIES-3786</strain>
    </source>
</reference>
<dbReference type="OrthoDB" id="2129491at2759"/>
<keyword evidence="2" id="KW-1185">Reference proteome</keyword>
<name>A0A8J4FM76_9CHLO</name>
<dbReference type="AlphaFoldDB" id="A0A8J4FM76"/>
<gene>
    <name evidence="1" type="ORF">Vretifemale_9948</name>
</gene>
<dbReference type="EMBL" id="BNCP01000020">
    <property type="protein sequence ID" value="GIL80891.1"/>
    <property type="molecule type" value="Genomic_DNA"/>
</dbReference>
<protein>
    <submittedName>
        <fullName evidence="1">Uncharacterized protein</fullName>
    </submittedName>
</protein>
<comment type="caution">
    <text evidence="1">The sequence shown here is derived from an EMBL/GenBank/DDBJ whole genome shotgun (WGS) entry which is preliminary data.</text>
</comment>
<proteinExistence type="predicted"/>
<organism evidence="1 2">
    <name type="scientific">Volvox reticuliferus</name>
    <dbReference type="NCBI Taxonomy" id="1737510"/>
    <lineage>
        <taxon>Eukaryota</taxon>
        <taxon>Viridiplantae</taxon>
        <taxon>Chlorophyta</taxon>
        <taxon>core chlorophytes</taxon>
        <taxon>Chlorophyceae</taxon>
        <taxon>CS clade</taxon>
        <taxon>Chlamydomonadales</taxon>
        <taxon>Volvocaceae</taxon>
        <taxon>Volvox</taxon>
    </lineage>
</organism>